<organism evidence="4 5">
    <name type="scientific">Besnoitia besnoiti</name>
    <name type="common">Apicomplexan protozoan</name>
    <dbReference type="NCBI Taxonomy" id="94643"/>
    <lineage>
        <taxon>Eukaryota</taxon>
        <taxon>Sar</taxon>
        <taxon>Alveolata</taxon>
        <taxon>Apicomplexa</taxon>
        <taxon>Conoidasida</taxon>
        <taxon>Coccidia</taxon>
        <taxon>Eucoccidiorida</taxon>
        <taxon>Eimeriorina</taxon>
        <taxon>Sarcocystidae</taxon>
        <taxon>Besnoitia</taxon>
    </lineage>
</organism>
<feature type="compositionally biased region" description="Acidic residues" evidence="3">
    <location>
        <begin position="628"/>
        <end position="639"/>
    </location>
</feature>
<dbReference type="InterPro" id="IPR016035">
    <property type="entry name" value="Acyl_Trfase/lysoPLipase"/>
</dbReference>
<accession>A0A2A9M3W7</accession>
<dbReference type="GeneID" id="40306313"/>
<dbReference type="GO" id="GO:0016787">
    <property type="term" value="F:hydrolase activity"/>
    <property type="evidence" value="ECO:0007669"/>
    <property type="project" value="UniProtKB-KW"/>
</dbReference>
<feature type="region of interest" description="Disordered" evidence="3">
    <location>
        <begin position="132"/>
        <end position="171"/>
    </location>
</feature>
<evidence type="ECO:0000313" key="5">
    <source>
        <dbReference type="Proteomes" id="UP000224006"/>
    </source>
</evidence>
<feature type="compositionally biased region" description="Basic and acidic residues" evidence="3">
    <location>
        <begin position="512"/>
        <end position="521"/>
    </location>
</feature>
<feature type="compositionally biased region" description="Low complexity" evidence="3">
    <location>
        <begin position="146"/>
        <end position="171"/>
    </location>
</feature>
<dbReference type="SUPFAM" id="SSF52151">
    <property type="entry name" value="FabD/lysophospholipase-like"/>
    <property type="match status" value="1"/>
</dbReference>
<feature type="compositionally biased region" description="Basic and acidic residues" evidence="3">
    <location>
        <begin position="744"/>
        <end position="763"/>
    </location>
</feature>
<feature type="compositionally biased region" description="Basic and acidic residues" evidence="3">
    <location>
        <begin position="255"/>
        <end position="273"/>
    </location>
</feature>
<feature type="compositionally biased region" description="Low complexity" evidence="3">
    <location>
        <begin position="8"/>
        <end position="24"/>
    </location>
</feature>
<keyword evidence="1" id="KW-0378">Hydrolase</keyword>
<dbReference type="RefSeq" id="XP_029216648.1">
    <property type="nucleotide sequence ID" value="XM_029359981.1"/>
</dbReference>
<protein>
    <submittedName>
        <fullName evidence="4">Phospholipase, patatin family protein</fullName>
    </submittedName>
</protein>
<gene>
    <name evidence="4" type="ORF">BESB_012510</name>
</gene>
<dbReference type="PANTHER" id="PTHR32241">
    <property type="entry name" value="PATATIN-LIKE PROTEIN 6"/>
    <property type="match status" value="1"/>
</dbReference>
<feature type="compositionally biased region" description="Basic and acidic residues" evidence="3">
    <location>
        <begin position="566"/>
        <end position="577"/>
    </location>
</feature>
<dbReference type="OrthoDB" id="630895at2759"/>
<dbReference type="PANTHER" id="PTHR32241:SF3">
    <property type="entry name" value="PATATIN-LIKE PROTEIN 6"/>
    <property type="match status" value="1"/>
</dbReference>
<proteinExistence type="predicted"/>
<dbReference type="GO" id="GO:0016042">
    <property type="term" value="P:lipid catabolic process"/>
    <property type="evidence" value="ECO:0007669"/>
    <property type="project" value="UniProtKB-KW"/>
</dbReference>
<dbReference type="Proteomes" id="UP000224006">
    <property type="component" value="Chromosome IX"/>
</dbReference>
<dbReference type="STRING" id="94643.A0A2A9M3W7"/>
<feature type="compositionally biased region" description="Basic and acidic residues" evidence="3">
    <location>
        <begin position="662"/>
        <end position="686"/>
    </location>
</feature>
<sequence>METSYEGLSPSSLLASSPASAAASTCSEPDHVATPAGLRLASIAVPYASVASSASPRVEAALETSRGVLLQVGFLPPPRRPSSALAAAIRSLPPSSSAYPLADFSQGCVGSLEPRSLFSPRRYASAPLRLASSPSLARPHPHHAGPWRPRAARASPRGDSGEAAAGDSEAGARLLDDESDWCDSLAGVESATPGLGRSPSLSSVEMRVGDAQSEAASSGDAGERHAPSLASDQPLVFPRGAAPPSGAWLRAPGGRAERAAGRRKGETRKEAPARGRRRRELSQRLLLFDGMLSEFRQEVVLAVPGYYAICVTNKNKTSWDSLYLGIARMRVVCEYALSPPSPASTAAAWAAVSPPASAHTQASASWESHVQPEEEKLAFCGRGGGDATPKRDGASEYTLHVPGAGEAAGRALEGDWSSCSLASKADTVPSSCPEAGREMWSSGRRCRARLEAAERDRQRSDAVLVRHSQVAPPTQMITVSSADTPSNESAANPFNPFSDADSASEDNGVPEPRQHTAHEHSACAGGYTASAPSPSAPLLEYGGEQLRDASFSPFFADLQAEDEEDLAARRPDVDSPRARTASDAGLEAQKKGRTDSHAVSLSRPNEAEGRRGRSETGREAEERREEKPEDGEIEREPDPEGTSCGSGREKAEVGRQQVVGEEGDRICASHQDDGDARETNGQHDESGCAGEVEQQGIESPAERDAAANHAEEEDRARAAIELAGQRSNRGEASGAETLPSKSGWLREEPRGSLSSRERDAEEPLHEAGVRFASAAQHGTANPGSESGALVSPLSASLSPCLDARKSQVAVVREYAYGAEEGVYRSFAHGRTSLPLGACQQQLILQEKGRVFVPLQNVRFAFVCAQGVGCRLRLDVHTAMALGMRLKAAVAIVFCGTPTKIPRNPNVPFELGRCMMLTFDGGGVLTYATLLILRRLERELRFHLKDASIQIASCFDVLAGSGFGGLLALGFLRGVTVSEMLRTWSGEGDEGGGERGDFLQTLMREGHMRSRVQQLLVERLGGDFLNTFSSRPYCLVTAADVLKQPHEVFILRSYEHTHPALDAHAYRGTTRVPLWVAGWATCADGTHIKTMAKGDLPHLGYHLEPAVQLEQRTPSATNPTLLALEEMSRLASKPLARFIQEDLQLLLSVGTGHAATEDSGARRRGERRRGAEKTADILANALAKKHHVHREVLHWLADTQNMYYRLNPPQLSDCSLYCMDSRQRDYIRATTESYLTDDKFFRRQGDFTFSRISGSG</sequence>
<dbReference type="EMBL" id="NWUJ01000010">
    <property type="protein sequence ID" value="PFH32639.1"/>
    <property type="molecule type" value="Genomic_DNA"/>
</dbReference>
<feature type="region of interest" description="Disordered" evidence="3">
    <location>
        <begin position="186"/>
        <end position="277"/>
    </location>
</feature>
<dbReference type="Gene3D" id="3.40.1090.10">
    <property type="entry name" value="Cytosolic phospholipase A2 catalytic domain"/>
    <property type="match status" value="1"/>
</dbReference>
<dbReference type="KEGG" id="bbes:BESB_012510"/>
<keyword evidence="5" id="KW-1185">Reference proteome</keyword>
<dbReference type="AlphaFoldDB" id="A0A2A9M3W7"/>
<evidence type="ECO:0000256" key="1">
    <source>
        <dbReference type="ARBA" id="ARBA00022801"/>
    </source>
</evidence>
<evidence type="ECO:0000256" key="3">
    <source>
        <dbReference type="SAM" id="MobiDB-lite"/>
    </source>
</evidence>
<feature type="compositionally biased region" description="Basic and acidic residues" evidence="3">
    <location>
        <begin position="605"/>
        <end position="627"/>
    </location>
</feature>
<dbReference type="VEuPathDB" id="ToxoDB:BESB_012510"/>
<feature type="region of interest" description="Disordered" evidence="3">
    <location>
        <begin position="563"/>
        <end position="763"/>
    </location>
</feature>
<name>A0A2A9M3W7_BESBE</name>
<evidence type="ECO:0000313" key="4">
    <source>
        <dbReference type="EMBL" id="PFH32639.1"/>
    </source>
</evidence>
<feature type="compositionally biased region" description="Basic and acidic residues" evidence="3">
    <location>
        <begin position="700"/>
        <end position="718"/>
    </location>
</feature>
<feature type="region of interest" description="Disordered" evidence="3">
    <location>
        <begin position="472"/>
        <end position="540"/>
    </location>
</feature>
<keyword evidence="2" id="KW-0442">Lipid degradation</keyword>
<reference evidence="4 5" key="1">
    <citation type="submission" date="2017-09" db="EMBL/GenBank/DDBJ databases">
        <title>Genome sequencing of Besnoitia besnoiti strain Bb-Ger1.</title>
        <authorList>
            <person name="Schares G."/>
            <person name="Venepally P."/>
            <person name="Lorenzi H.A."/>
        </authorList>
    </citation>
    <scope>NUCLEOTIDE SEQUENCE [LARGE SCALE GENOMIC DNA]</scope>
    <source>
        <strain evidence="4 5">Bb-Ger1</strain>
    </source>
</reference>
<feature type="region of interest" description="Disordered" evidence="3">
    <location>
        <begin position="1"/>
        <end position="28"/>
    </location>
</feature>
<keyword evidence="2" id="KW-0443">Lipid metabolism</keyword>
<feature type="compositionally biased region" description="Polar residues" evidence="3">
    <location>
        <begin position="472"/>
        <end position="492"/>
    </location>
</feature>
<comment type="caution">
    <text evidence="4">The sequence shown here is derived from an EMBL/GenBank/DDBJ whole genome shotgun (WGS) entry which is preliminary data.</text>
</comment>
<evidence type="ECO:0000256" key="2">
    <source>
        <dbReference type="ARBA" id="ARBA00022963"/>
    </source>
</evidence>